<accession>A0A9N9G414</accession>
<evidence type="ECO:0000313" key="1">
    <source>
        <dbReference type="EMBL" id="CAG8583267.1"/>
    </source>
</evidence>
<dbReference type="OrthoDB" id="10337149at2759"/>
<sequence>MFSSASLLGITLLFVFVLLPTLWSSFIFRADNPIACNVIAKADFEDHNAGHNMSGTIIFYETMPGKLEVQLDFSGGLRKDKSHVEYEMEVVDEVERAIHRIGHFTIDNHYEGQSEESNRQTVLSKQFIIGDAMKNLGVCSGEDSIVGLLLTVKRDGIIVAEEDITSEWLGPR</sequence>
<evidence type="ECO:0000313" key="2">
    <source>
        <dbReference type="Proteomes" id="UP000789572"/>
    </source>
</evidence>
<name>A0A9N9G414_9GLOM</name>
<organism evidence="1 2">
    <name type="scientific">Paraglomus occultum</name>
    <dbReference type="NCBI Taxonomy" id="144539"/>
    <lineage>
        <taxon>Eukaryota</taxon>
        <taxon>Fungi</taxon>
        <taxon>Fungi incertae sedis</taxon>
        <taxon>Mucoromycota</taxon>
        <taxon>Glomeromycotina</taxon>
        <taxon>Glomeromycetes</taxon>
        <taxon>Paraglomerales</taxon>
        <taxon>Paraglomeraceae</taxon>
        <taxon>Paraglomus</taxon>
    </lineage>
</organism>
<keyword evidence="2" id="KW-1185">Reference proteome</keyword>
<proteinExistence type="predicted"/>
<dbReference type="EMBL" id="CAJVPJ010001251">
    <property type="protein sequence ID" value="CAG8583267.1"/>
    <property type="molecule type" value="Genomic_DNA"/>
</dbReference>
<protein>
    <submittedName>
        <fullName evidence="1">6567_t:CDS:1</fullName>
    </submittedName>
</protein>
<reference evidence="1" key="1">
    <citation type="submission" date="2021-06" db="EMBL/GenBank/DDBJ databases">
        <authorList>
            <person name="Kallberg Y."/>
            <person name="Tangrot J."/>
            <person name="Rosling A."/>
        </authorList>
    </citation>
    <scope>NUCLEOTIDE SEQUENCE</scope>
    <source>
        <strain evidence="1">IA702</strain>
    </source>
</reference>
<gene>
    <name evidence="1" type="ORF">POCULU_LOCUS6598</name>
</gene>
<dbReference type="AlphaFoldDB" id="A0A9N9G414"/>
<comment type="caution">
    <text evidence="1">The sequence shown here is derived from an EMBL/GenBank/DDBJ whole genome shotgun (WGS) entry which is preliminary data.</text>
</comment>
<dbReference type="Proteomes" id="UP000789572">
    <property type="component" value="Unassembled WGS sequence"/>
</dbReference>